<protein>
    <submittedName>
        <fullName evidence="1">Uncharacterized protein</fullName>
    </submittedName>
</protein>
<evidence type="ECO:0000313" key="2">
    <source>
        <dbReference type="Proteomes" id="UP000694382"/>
    </source>
</evidence>
<accession>A0A8U8AWY0</accession>
<reference evidence="1" key="3">
    <citation type="submission" date="2025-09" db="UniProtKB">
        <authorList>
            <consortium name="Ensembl"/>
        </authorList>
    </citation>
    <scope>IDENTIFICATION</scope>
</reference>
<evidence type="ECO:0000313" key="1">
    <source>
        <dbReference type="Ensembl" id="ENSCPVP00000025236.1"/>
    </source>
</evidence>
<name>A0A8U8AWY0_GEOPR</name>
<reference evidence="1" key="2">
    <citation type="submission" date="2025-08" db="UniProtKB">
        <authorList>
            <consortium name="Ensembl"/>
        </authorList>
    </citation>
    <scope>IDENTIFICATION</scope>
</reference>
<dbReference type="Proteomes" id="UP000694382">
    <property type="component" value="Chromosome 2"/>
</dbReference>
<organism evidence="1 2">
    <name type="scientific">Geospiza parvula</name>
    <name type="common">Small tree-finch</name>
    <name type="synonym">Camarhynchus parvulus</name>
    <dbReference type="NCBI Taxonomy" id="87175"/>
    <lineage>
        <taxon>Eukaryota</taxon>
        <taxon>Metazoa</taxon>
        <taxon>Chordata</taxon>
        <taxon>Craniata</taxon>
        <taxon>Vertebrata</taxon>
        <taxon>Euteleostomi</taxon>
        <taxon>Archelosauria</taxon>
        <taxon>Archosauria</taxon>
        <taxon>Dinosauria</taxon>
        <taxon>Saurischia</taxon>
        <taxon>Theropoda</taxon>
        <taxon>Coelurosauria</taxon>
        <taxon>Aves</taxon>
        <taxon>Neognathae</taxon>
        <taxon>Neoaves</taxon>
        <taxon>Telluraves</taxon>
        <taxon>Australaves</taxon>
        <taxon>Passeriformes</taxon>
        <taxon>Thraupidae</taxon>
        <taxon>Camarhynchus</taxon>
    </lineage>
</organism>
<reference evidence="1" key="1">
    <citation type="submission" date="2020-02" db="EMBL/GenBank/DDBJ databases">
        <authorList>
            <person name="Enbody D E."/>
            <person name="Pettersson E M."/>
        </authorList>
    </citation>
    <scope>NUCLEOTIDE SEQUENCE [LARGE SCALE GENOMIC DNA]</scope>
</reference>
<dbReference type="AlphaFoldDB" id="A0A8U8AWY0"/>
<dbReference type="Ensembl" id="ENSCPVT00000026394.1">
    <property type="protein sequence ID" value="ENSCPVP00000025236.1"/>
    <property type="gene ID" value="ENSCPVG00000018459.1"/>
</dbReference>
<proteinExistence type="predicted"/>
<keyword evidence="2" id="KW-1185">Reference proteome</keyword>
<sequence>LANNSVGILPRWSRVWNQLIQKRHYWANPTVSAGCRWSCQGSLLRHTLHIIIFLRKSMGIGLFTASVFTQHLSIREKGKSTGKISQRYSPTPGPFLLSGWYPSPCPEIHPKHCTQPQQTLEV</sequence>